<dbReference type="Gene3D" id="2.70.170.10">
    <property type="entry name" value="Neurotransmitter-gated ion-channel ligand-binding domain"/>
    <property type="match status" value="1"/>
</dbReference>
<dbReference type="PANTHER" id="PTHR18945">
    <property type="entry name" value="NEUROTRANSMITTER GATED ION CHANNEL"/>
    <property type="match status" value="1"/>
</dbReference>
<organism evidence="8 9">
    <name type="scientific">Leptotrombidium deliense</name>
    <dbReference type="NCBI Taxonomy" id="299467"/>
    <lineage>
        <taxon>Eukaryota</taxon>
        <taxon>Metazoa</taxon>
        <taxon>Ecdysozoa</taxon>
        <taxon>Arthropoda</taxon>
        <taxon>Chelicerata</taxon>
        <taxon>Arachnida</taxon>
        <taxon>Acari</taxon>
        <taxon>Acariformes</taxon>
        <taxon>Trombidiformes</taxon>
        <taxon>Prostigmata</taxon>
        <taxon>Anystina</taxon>
        <taxon>Parasitengona</taxon>
        <taxon>Trombiculoidea</taxon>
        <taxon>Trombiculidae</taxon>
        <taxon>Leptotrombidium</taxon>
    </lineage>
</organism>
<dbReference type="Proteomes" id="UP000288716">
    <property type="component" value="Unassembled WGS sequence"/>
</dbReference>
<evidence type="ECO:0000256" key="6">
    <source>
        <dbReference type="SAM" id="SignalP"/>
    </source>
</evidence>
<dbReference type="GO" id="GO:0016020">
    <property type="term" value="C:membrane"/>
    <property type="evidence" value="ECO:0007669"/>
    <property type="project" value="UniProtKB-SubCell"/>
</dbReference>
<comment type="subcellular location">
    <subcellularLocation>
        <location evidence="1">Membrane</location>
        <topology evidence="1">Multi-pass membrane protein</topology>
    </subcellularLocation>
</comment>
<feature type="transmembrane region" description="Helical" evidence="5">
    <location>
        <begin position="232"/>
        <end position="251"/>
    </location>
</feature>
<dbReference type="InterPro" id="IPR036719">
    <property type="entry name" value="Neuro-gated_channel_TM_sf"/>
</dbReference>
<evidence type="ECO:0000256" key="2">
    <source>
        <dbReference type="ARBA" id="ARBA00022692"/>
    </source>
</evidence>
<evidence type="ECO:0000313" key="8">
    <source>
        <dbReference type="EMBL" id="RWS26107.1"/>
    </source>
</evidence>
<dbReference type="Pfam" id="PF02931">
    <property type="entry name" value="Neur_chan_LBD"/>
    <property type="match status" value="1"/>
</dbReference>
<evidence type="ECO:0000313" key="9">
    <source>
        <dbReference type="Proteomes" id="UP000288716"/>
    </source>
</evidence>
<keyword evidence="4 5" id="KW-0472">Membrane</keyword>
<dbReference type="InterPro" id="IPR038050">
    <property type="entry name" value="Neuro_actylchol_rec"/>
</dbReference>
<evidence type="ECO:0000256" key="4">
    <source>
        <dbReference type="ARBA" id="ARBA00023136"/>
    </source>
</evidence>
<evidence type="ECO:0000256" key="1">
    <source>
        <dbReference type="ARBA" id="ARBA00004141"/>
    </source>
</evidence>
<dbReference type="Gene3D" id="1.20.58.390">
    <property type="entry name" value="Neurotransmitter-gated ion-channel transmembrane domain"/>
    <property type="match status" value="1"/>
</dbReference>
<feature type="transmembrane region" description="Helical" evidence="5">
    <location>
        <begin position="294"/>
        <end position="312"/>
    </location>
</feature>
<sequence>MSSYSSNNLLLFLTKLVEAILYNYNAEEMPVVNETADVYDPIIVTHDIFVRTCCHIDDEREELELILTYNMQWNDSRLQFYDYNGKIPYLQFINSSKIWTPHTYFSNEVDGKFYDILKPNSLIRIYPNGEVKLSGKVSLTLSCPIDFRYFPKHTFECALKIANGNTINELFFKWKKENEIQVTKSLTQRRYSLRKVDADICHVHSMSSTESYTCLRAIFTFDSIDSIYWRHIYKPCAMLLLISFVTLWIYSEHWKSRIFISLISFALFVIKISFTENEIPKRSYSTSHDYWSFWATFLSFFTAVESIIVCSIKYRIMTTGEHVGKHVNVEWTAMKHGRMPELKSEMYARQYQS</sequence>
<dbReference type="InterPro" id="IPR036734">
    <property type="entry name" value="Neur_chan_lig-bd_sf"/>
</dbReference>
<evidence type="ECO:0000259" key="7">
    <source>
        <dbReference type="Pfam" id="PF02931"/>
    </source>
</evidence>
<keyword evidence="9" id="KW-1185">Reference proteome</keyword>
<dbReference type="EMBL" id="NCKV01003053">
    <property type="protein sequence ID" value="RWS26107.1"/>
    <property type="molecule type" value="Genomic_DNA"/>
</dbReference>
<keyword evidence="6" id="KW-0732">Signal</keyword>
<feature type="domain" description="Neurotransmitter-gated ion-channel ligand-binding" evidence="7">
    <location>
        <begin position="14"/>
        <end position="215"/>
    </location>
</feature>
<dbReference type="VEuPathDB" id="VectorBase:LDEU005933"/>
<dbReference type="SUPFAM" id="SSF90112">
    <property type="entry name" value="Neurotransmitter-gated ion-channel transmembrane pore"/>
    <property type="match status" value="1"/>
</dbReference>
<reference evidence="8 9" key="1">
    <citation type="journal article" date="2018" name="Gigascience">
        <title>Genomes of trombidid mites reveal novel predicted allergens and laterally-transferred genes associated with secondary metabolism.</title>
        <authorList>
            <person name="Dong X."/>
            <person name="Chaisiri K."/>
            <person name="Xia D."/>
            <person name="Armstrong S.D."/>
            <person name="Fang Y."/>
            <person name="Donnelly M.J."/>
            <person name="Kadowaki T."/>
            <person name="McGarry J.W."/>
            <person name="Darby A.C."/>
            <person name="Makepeace B.L."/>
        </authorList>
    </citation>
    <scope>NUCLEOTIDE SEQUENCE [LARGE SCALE GENOMIC DNA]</scope>
    <source>
        <strain evidence="8">UoL-UT</strain>
    </source>
</reference>
<feature type="chain" id="PRO_5019155824" evidence="6">
    <location>
        <begin position="20"/>
        <end position="353"/>
    </location>
</feature>
<comment type="caution">
    <text evidence="8">The sequence shown here is derived from an EMBL/GenBank/DDBJ whole genome shotgun (WGS) entry which is preliminary data.</text>
</comment>
<dbReference type="OrthoDB" id="442503at2759"/>
<keyword evidence="3 5" id="KW-1133">Transmembrane helix</keyword>
<dbReference type="GO" id="GO:0005230">
    <property type="term" value="F:extracellular ligand-gated monoatomic ion channel activity"/>
    <property type="evidence" value="ECO:0007669"/>
    <property type="project" value="InterPro"/>
</dbReference>
<accession>A0A443SF16</accession>
<proteinExistence type="predicted"/>
<protein>
    <submittedName>
        <fullName evidence="8">Glutamate-gated chloride channel-like protein</fullName>
    </submittedName>
</protein>
<dbReference type="SUPFAM" id="SSF63712">
    <property type="entry name" value="Nicotinic receptor ligand binding domain-like"/>
    <property type="match status" value="1"/>
</dbReference>
<feature type="transmembrane region" description="Helical" evidence="5">
    <location>
        <begin position="258"/>
        <end position="274"/>
    </location>
</feature>
<dbReference type="AlphaFoldDB" id="A0A443SF16"/>
<dbReference type="STRING" id="299467.A0A443SF16"/>
<feature type="signal peptide" evidence="6">
    <location>
        <begin position="1"/>
        <end position="19"/>
    </location>
</feature>
<dbReference type="InterPro" id="IPR006202">
    <property type="entry name" value="Neur_chan_lig-bd"/>
</dbReference>
<evidence type="ECO:0000256" key="3">
    <source>
        <dbReference type="ARBA" id="ARBA00022989"/>
    </source>
</evidence>
<name>A0A443SF16_9ACAR</name>
<keyword evidence="2 5" id="KW-0812">Transmembrane</keyword>
<dbReference type="GO" id="GO:0004888">
    <property type="term" value="F:transmembrane signaling receptor activity"/>
    <property type="evidence" value="ECO:0007669"/>
    <property type="project" value="InterPro"/>
</dbReference>
<evidence type="ECO:0000256" key="5">
    <source>
        <dbReference type="SAM" id="Phobius"/>
    </source>
</evidence>
<dbReference type="InterPro" id="IPR006201">
    <property type="entry name" value="Neur_channel"/>
</dbReference>
<gene>
    <name evidence="8" type="ORF">B4U80_09932</name>
</gene>